<dbReference type="AlphaFoldDB" id="A0A5I4ZUB4"/>
<sequence length="62" mass="7069">MSDAKIITSGIITLPSDENVRLQHLAQELKKQFASQPEEVKKLRVIDEIEPFSKEFLAACRK</sequence>
<dbReference type="EMBL" id="AAIONP010000021">
    <property type="protein sequence ID" value="ECG4922495.1"/>
    <property type="molecule type" value="Genomic_DNA"/>
</dbReference>
<gene>
    <name evidence="1" type="ORF">E0T03_21415</name>
</gene>
<comment type="caution">
    <text evidence="1">The sequence shown here is derived from an EMBL/GenBank/DDBJ whole genome shotgun (WGS) entry which is preliminary data.</text>
</comment>
<dbReference type="Proteomes" id="UP000839561">
    <property type="component" value="Unassembled WGS sequence"/>
</dbReference>
<reference evidence="1" key="1">
    <citation type="submission" date="2019-03" db="EMBL/GenBank/DDBJ databases">
        <authorList>
            <person name="Ashton P.M."/>
            <person name="Dallman T."/>
            <person name="Nair S."/>
            <person name="De Pinna E."/>
            <person name="Peters T."/>
            <person name="Grant K."/>
        </authorList>
    </citation>
    <scope>NUCLEOTIDE SEQUENCE [LARGE SCALE GENOMIC DNA]</scope>
    <source>
        <strain evidence="1">313260</strain>
    </source>
</reference>
<protein>
    <submittedName>
        <fullName evidence="1">Uncharacterized protein</fullName>
    </submittedName>
</protein>
<proteinExistence type="predicted"/>
<evidence type="ECO:0000313" key="1">
    <source>
        <dbReference type="EMBL" id="ECG4922495.1"/>
    </source>
</evidence>
<organism evidence="1">
    <name type="scientific">Salmonella enterica subsp. enterica serovar Vitkin</name>
    <dbReference type="NCBI Taxonomy" id="2565162"/>
    <lineage>
        <taxon>Bacteria</taxon>
        <taxon>Pseudomonadati</taxon>
        <taxon>Pseudomonadota</taxon>
        <taxon>Gammaproteobacteria</taxon>
        <taxon>Enterobacterales</taxon>
        <taxon>Enterobacteriaceae</taxon>
        <taxon>Salmonella</taxon>
    </lineage>
</organism>
<name>A0A5I4ZUB4_SALET</name>
<accession>A0A5I4ZUB4</accession>